<name>A0ABV0ZR33_9TELE</name>
<reference evidence="3 4" key="1">
    <citation type="submission" date="2021-06" db="EMBL/GenBank/DDBJ databases">
        <authorList>
            <person name="Palmer J.M."/>
        </authorList>
    </citation>
    <scope>NUCLEOTIDE SEQUENCE [LARGE SCALE GENOMIC DNA]</scope>
    <source>
        <strain evidence="3 4">AS_MEX2019</strain>
        <tissue evidence="3">Muscle</tissue>
    </source>
</reference>
<protein>
    <submittedName>
        <fullName evidence="3">Uncharacterized protein</fullName>
    </submittedName>
</protein>
<sequence>MEKAQNCASQQRPKRSAGQTNRQEKQAAIVSAGPLTINMRVKSIHPSDWAEHISMVVIIAAFISFLGICVLSLSAIKAVMVYYEKLRLQ</sequence>
<evidence type="ECO:0000313" key="4">
    <source>
        <dbReference type="Proteomes" id="UP001469553"/>
    </source>
</evidence>
<keyword evidence="2" id="KW-0472">Membrane</keyword>
<organism evidence="3 4">
    <name type="scientific">Ameca splendens</name>
    <dbReference type="NCBI Taxonomy" id="208324"/>
    <lineage>
        <taxon>Eukaryota</taxon>
        <taxon>Metazoa</taxon>
        <taxon>Chordata</taxon>
        <taxon>Craniata</taxon>
        <taxon>Vertebrata</taxon>
        <taxon>Euteleostomi</taxon>
        <taxon>Actinopterygii</taxon>
        <taxon>Neopterygii</taxon>
        <taxon>Teleostei</taxon>
        <taxon>Neoteleostei</taxon>
        <taxon>Acanthomorphata</taxon>
        <taxon>Ovalentaria</taxon>
        <taxon>Atherinomorphae</taxon>
        <taxon>Cyprinodontiformes</taxon>
        <taxon>Goodeidae</taxon>
        <taxon>Ameca</taxon>
    </lineage>
</organism>
<feature type="transmembrane region" description="Helical" evidence="2">
    <location>
        <begin position="53"/>
        <end position="83"/>
    </location>
</feature>
<feature type="compositionally biased region" description="Polar residues" evidence="1">
    <location>
        <begin position="1"/>
        <end position="21"/>
    </location>
</feature>
<keyword evidence="2" id="KW-0812">Transmembrane</keyword>
<accession>A0ABV0ZR33</accession>
<dbReference type="Proteomes" id="UP001469553">
    <property type="component" value="Unassembled WGS sequence"/>
</dbReference>
<keyword evidence="2" id="KW-1133">Transmembrane helix</keyword>
<feature type="region of interest" description="Disordered" evidence="1">
    <location>
        <begin position="1"/>
        <end position="26"/>
    </location>
</feature>
<evidence type="ECO:0000313" key="3">
    <source>
        <dbReference type="EMBL" id="MEQ2307951.1"/>
    </source>
</evidence>
<keyword evidence="4" id="KW-1185">Reference proteome</keyword>
<evidence type="ECO:0000256" key="1">
    <source>
        <dbReference type="SAM" id="MobiDB-lite"/>
    </source>
</evidence>
<evidence type="ECO:0000256" key="2">
    <source>
        <dbReference type="SAM" id="Phobius"/>
    </source>
</evidence>
<dbReference type="EMBL" id="JAHRIP010067964">
    <property type="protein sequence ID" value="MEQ2307951.1"/>
    <property type="molecule type" value="Genomic_DNA"/>
</dbReference>
<proteinExistence type="predicted"/>
<gene>
    <name evidence="3" type="ORF">AMECASPLE_023287</name>
</gene>
<comment type="caution">
    <text evidence="3">The sequence shown here is derived from an EMBL/GenBank/DDBJ whole genome shotgun (WGS) entry which is preliminary data.</text>
</comment>